<dbReference type="Proteomes" id="UP001614394">
    <property type="component" value="Unassembled WGS sequence"/>
</dbReference>
<keyword evidence="3" id="KW-0812">Transmembrane</keyword>
<sequence length="123" mass="13454">MAEGWVKSFNAEKGYGFLTVQGYRDEDIRVGKEDVFVHYSDIQTKGYKSLEDGEYVSFAIERNAKGAFIARHVTPLGGPPRQSVPDRHADGADRAAAWRSPRAGAAILLLVVLVIAIVVIVLP</sequence>
<dbReference type="RefSeq" id="WP_399653112.1">
    <property type="nucleotide sequence ID" value="NZ_JBITYG010000007.1"/>
</dbReference>
<evidence type="ECO:0000256" key="2">
    <source>
        <dbReference type="ARBA" id="ARBA00022490"/>
    </source>
</evidence>
<feature type="transmembrane region" description="Helical" evidence="3">
    <location>
        <begin position="103"/>
        <end position="122"/>
    </location>
</feature>
<dbReference type="SMART" id="SM00357">
    <property type="entry name" value="CSP"/>
    <property type="match status" value="1"/>
</dbReference>
<name>A0ABW8CEA4_9ACTN</name>
<comment type="subcellular location">
    <subcellularLocation>
        <location evidence="1">Cytoplasm</location>
    </subcellularLocation>
</comment>
<dbReference type="Gene3D" id="2.40.50.140">
    <property type="entry name" value="Nucleic acid-binding proteins"/>
    <property type="match status" value="1"/>
</dbReference>
<dbReference type="InterPro" id="IPR002059">
    <property type="entry name" value="CSP_DNA-bd"/>
</dbReference>
<dbReference type="InterPro" id="IPR012340">
    <property type="entry name" value="NA-bd_OB-fold"/>
</dbReference>
<evidence type="ECO:0000256" key="3">
    <source>
        <dbReference type="SAM" id="Phobius"/>
    </source>
</evidence>
<evidence type="ECO:0000259" key="4">
    <source>
        <dbReference type="PROSITE" id="PS51857"/>
    </source>
</evidence>
<keyword evidence="3" id="KW-0472">Membrane</keyword>
<dbReference type="Pfam" id="PF00313">
    <property type="entry name" value="CSD"/>
    <property type="match status" value="1"/>
</dbReference>
<keyword evidence="3" id="KW-1133">Transmembrane helix</keyword>
<organism evidence="5 6">
    <name type="scientific">Streptomyces fildesensis</name>
    <dbReference type="NCBI Taxonomy" id="375757"/>
    <lineage>
        <taxon>Bacteria</taxon>
        <taxon>Bacillati</taxon>
        <taxon>Actinomycetota</taxon>
        <taxon>Actinomycetes</taxon>
        <taxon>Kitasatosporales</taxon>
        <taxon>Streptomycetaceae</taxon>
        <taxon>Streptomyces</taxon>
    </lineage>
</organism>
<evidence type="ECO:0000256" key="1">
    <source>
        <dbReference type="ARBA" id="ARBA00004496"/>
    </source>
</evidence>
<dbReference type="InterPro" id="IPR011129">
    <property type="entry name" value="CSD"/>
</dbReference>
<dbReference type="InterPro" id="IPR051373">
    <property type="entry name" value="Lin-28_RNA-binding"/>
</dbReference>
<keyword evidence="6" id="KW-1185">Reference proteome</keyword>
<accession>A0ABW8CEA4</accession>
<keyword evidence="2" id="KW-0963">Cytoplasm</keyword>
<evidence type="ECO:0000313" key="5">
    <source>
        <dbReference type="EMBL" id="MFI9103706.1"/>
    </source>
</evidence>
<gene>
    <name evidence="5" type="ORF">ACIGXA_24585</name>
</gene>
<evidence type="ECO:0000313" key="6">
    <source>
        <dbReference type="Proteomes" id="UP001614394"/>
    </source>
</evidence>
<proteinExistence type="predicted"/>
<reference evidence="5 6" key="1">
    <citation type="submission" date="2024-10" db="EMBL/GenBank/DDBJ databases">
        <title>The Natural Products Discovery Center: Release of the First 8490 Sequenced Strains for Exploring Actinobacteria Biosynthetic Diversity.</title>
        <authorList>
            <person name="Kalkreuter E."/>
            <person name="Kautsar S.A."/>
            <person name="Yang D."/>
            <person name="Bader C.D."/>
            <person name="Teijaro C.N."/>
            <person name="Fluegel L."/>
            <person name="Davis C.M."/>
            <person name="Simpson J.R."/>
            <person name="Lauterbach L."/>
            <person name="Steele A.D."/>
            <person name="Gui C."/>
            <person name="Meng S."/>
            <person name="Li G."/>
            <person name="Viehrig K."/>
            <person name="Ye F."/>
            <person name="Su P."/>
            <person name="Kiefer A.F."/>
            <person name="Nichols A."/>
            <person name="Cepeda A.J."/>
            <person name="Yan W."/>
            <person name="Fan B."/>
            <person name="Jiang Y."/>
            <person name="Adhikari A."/>
            <person name="Zheng C.-J."/>
            <person name="Schuster L."/>
            <person name="Cowan T.M."/>
            <person name="Smanski M.J."/>
            <person name="Chevrette M.G."/>
            <person name="De Carvalho L.P.S."/>
            <person name="Shen B."/>
        </authorList>
    </citation>
    <scope>NUCLEOTIDE SEQUENCE [LARGE SCALE GENOMIC DNA]</scope>
    <source>
        <strain evidence="5 6">NPDC053399</strain>
    </source>
</reference>
<protein>
    <submittedName>
        <fullName evidence="5">Cold-shock protein</fullName>
    </submittedName>
</protein>
<dbReference type="PANTHER" id="PTHR46109">
    <property type="entry name" value="PROTEIN LIN-28"/>
    <property type="match status" value="1"/>
</dbReference>
<comment type="caution">
    <text evidence="5">The sequence shown here is derived from an EMBL/GenBank/DDBJ whole genome shotgun (WGS) entry which is preliminary data.</text>
</comment>
<dbReference type="SUPFAM" id="SSF50249">
    <property type="entry name" value="Nucleic acid-binding proteins"/>
    <property type="match status" value="1"/>
</dbReference>
<feature type="domain" description="CSD" evidence="4">
    <location>
        <begin position="1"/>
        <end position="75"/>
    </location>
</feature>
<dbReference type="EMBL" id="JBITYG010000007">
    <property type="protein sequence ID" value="MFI9103706.1"/>
    <property type="molecule type" value="Genomic_DNA"/>
</dbReference>
<dbReference type="PROSITE" id="PS51857">
    <property type="entry name" value="CSD_2"/>
    <property type="match status" value="1"/>
</dbReference>
<dbReference type="PANTHER" id="PTHR46109:SF1">
    <property type="entry name" value="PROTEIN LIN-28 HOMOLOG"/>
    <property type="match status" value="1"/>
</dbReference>